<evidence type="ECO:0000256" key="2">
    <source>
        <dbReference type="ARBA" id="ARBA00022475"/>
    </source>
</evidence>
<dbReference type="InterPro" id="IPR001611">
    <property type="entry name" value="Leu-rich_rpt"/>
</dbReference>
<keyword evidence="6" id="KW-0677">Repeat</keyword>
<name>A0ABR0YD34_HUSHU</name>
<evidence type="ECO:0000313" key="17">
    <source>
        <dbReference type="Proteomes" id="UP001369086"/>
    </source>
</evidence>
<feature type="chain" id="PRO_5046773951" evidence="14">
    <location>
        <begin position="17"/>
        <end position="1194"/>
    </location>
</feature>
<organism evidence="16 17">
    <name type="scientific">Huso huso</name>
    <name type="common">Beluga</name>
    <name type="synonym">Acipenser huso</name>
    <dbReference type="NCBI Taxonomy" id="61971"/>
    <lineage>
        <taxon>Eukaryota</taxon>
        <taxon>Metazoa</taxon>
        <taxon>Chordata</taxon>
        <taxon>Craniata</taxon>
        <taxon>Vertebrata</taxon>
        <taxon>Euteleostomi</taxon>
        <taxon>Actinopterygii</taxon>
        <taxon>Chondrostei</taxon>
        <taxon>Acipenseriformes</taxon>
        <taxon>Acipenseridae</taxon>
        <taxon>Huso</taxon>
    </lineage>
</organism>
<keyword evidence="12" id="KW-0807">Transducer</keyword>
<dbReference type="InterPro" id="IPR000372">
    <property type="entry name" value="LRRNT"/>
</dbReference>
<dbReference type="PROSITE" id="PS51450">
    <property type="entry name" value="LRR"/>
    <property type="match status" value="6"/>
</dbReference>
<dbReference type="InterPro" id="IPR002131">
    <property type="entry name" value="Gphrmn_rcpt_fam"/>
</dbReference>
<evidence type="ECO:0000256" key="9">
    <source>
        <dbReference type="ARBA" id="ARBA00023136"/>
    </source>
</evidence>
<comment type="caution">
    <text evidence="16">The sequence shown here is derived from an EMBL/GenBank/DDBJ whole genome shotgun (WGS) entry which is preliminary data.</text>
</comment>
<feature type="transmembrane region" description="Helical" evidence="13">
    <location>
        <begin position="590"/>
        <end position="612"/>
    </location>
</feature>
<keyword evidence="11 16" id="KW-0675">Receptor</keyword>
<keyword evidence="4 13" id="KW-0812">Transmembrane</keyword>
<dbReference type="Proteomes" id="UP001369086">
    <property type="component" value="Unassembled WGS sequence"/>
</dbReference>
<feature type="transmembrane region" description="Helical" evidence="13">
    <location>
        <begin position="766"/>
        <end position="792"/>
    </location>
</feature>
<keyword evidence="10" id="KW-1015">Disulfide bond</keyword>
<dbReference type="PANTHER" id="PTHR24372:SF73">
    <property type="entry name" value="LEUCINE RICH REPEAT CONTAINING G PROTEIN-COUPLED RECEPTOR 6"/>
    <property type="match status" value="1"/>
</dbReference>
<feature type="signal peptide" evidence="14">
    <location>
        <begin position="1"/>
        <end position="16"/>
    </location>
</feature>
<evidence type="ECO:0000313" key="16">
    <source>
        <dbReference type="EMBL" id="KAK6470356.1"/>
    </source>
</evidence>
<evidence type="ECO:0000256" key="14">
    <source>
        <dbReference type="SAM" id="SignalP"/>
    </source>
</evidence>
<dbReference type="PRINTS" id="PR00373">
    <property type="entry name" value="GLYCHORMONER"/>
</dbReference>
<proteinExistence type="predicted"/>
<dbReference type="PROSITE" id="PS50262">
    <property type="entry name" value="G_PROTEIN_RECEP_F1_2"/>
    <property type="match status" value="1"/>
</dbReference>
<dbReference type="Pfam" id="PF00001">
    <property type="entry name" value="7tm_1"/>
    <property type="match status" value="1"/>
</dbReference>
<keyword evidence="3" id="KW-0433">Leucine-rich repeat</keyword>
<evidence type="ECO:0000256" key="11">
    <source>
        <dbReference type="ARBA" id="ARBA00023170"/>
    </source>
</evidence>
<keyword evidence="7 13" id="KW-1133">Transmembrane helix</keyword>
<dbReference type="EMBL" id="JAHFZB010000035">
    <property type="protein sequence ID" value="KAK6470356.1"/>
    <property type="molecule type" value="Genomic_DNA"/>
</dbReference>
<evidence type="ECO:0000256" key="5">
    <source>
        <dbReference type="ARBA" id="ARBA00022729"/>
    </source>
</evidence>
<evidence type="ECO:0000256" key="13">
    <source>
        <dbReference type="SAM" id="Phobius"/>
    </source>
</evidence>
<accession>A0ABR0YD34</accession>
<protein>
    <submittedName>
        <fullName evidence="16">Leucine-rich repeat-containing G-protein coupled receptor 6 isoform X2</fullName>
    </submittedName>
</protein>
<keyword evidence="2" id="KW-1003">Cell membrane</keyword>
<feature type="transmembrane region" description="Helical" evidence="13">
    <location>
        <begin position="554"/>
        <end position="578"/>
    </location>
</feature>
<dbReference type="SUPFAM" id="SSF81321">
    <property type="entry name" value="Family A G protein-coupled receptor-like"/>
    <property type="match status" value="1"/>
</dbReference>
<dbReference type="SMART" id="SM00364">
    <property type="entry name" value="LRR_BAC"/>
    <property type="match status" value="8"/>
</dbReference>
<dbReference type="Pfam" id="PF13855">
    <property type="entry name" value="LRR_8"/>
    <property type="match status" value="5"/>
</dbReference>
<keyword evidence="8" id="KW-0297">G-protein coupled receptor</keyword>
<dbReference type="InterPro" id="IPR000276">
    <property type="entry name" value="GPCR_Rhodpsn"/>
</dbReference>
<evidence type="ECO:0000259" key="15">
    <source>
        <dbReference type="PROSITE" id="PS50262"/>
    </source>
</evidence>
<sequence length="1194" mass="130569">MLLACLLLQFVGSVLGYGPQELASAPVCPPVCQCEQDGILVLVDCSELGLSAVPSDLHLLTSYLDLSMNNISELQPNAFHNLPFLEELRMSGNHLRHIPSLVFTGLHNLKVLMLQNNQLQRLPSETLWDLPNLQSLRLDANLISEVPERAFAGLRSLRHLWLDDNALSEIPVRALNNLHTLQAMTLALNRISHIPDGAFRNLSSLVVLHLHNNRIQSLGQNCFEGLQSLETLDLNYNDLQEFPVAIRTLAKLQELGFHNNNIKAIPERAFVGNPLLQTIHFYENPIQFVGGSAFQDLPELHTLSLNGATEIKAFPDLKGTTSLEILTLTRAGLSSLPRSLCQQLPGLRVLELSHNQIEELPSFHRCQRLEEILQHNQIREIRVTTFLQLAALRSLDLSWNRIEFIHPEAFGSLHSLVKLDLTDNQLTTLPLEGLSGLTHLKLKGNLALSEPFRVEDLPKMRVLEMPYAYQCCVYGACKTTFKPASQWDAEETGSEDEDVPKRTMGMFPSHADNNYYLDMDDFQLDADDSKLHPNIQCSPSPGPFKPCDYLFDSWVIRLGVWAIALVSLICNSLLIVTVFASPSYLSPVKFVIGSIGGANLLTGLCTGALALVDALTFGEFSRHGARWESGPGCQAGGFLSVFASEASILFLTLAAVQCSVSVSCVRAYGKSPSFRSVKAAALCCVGLSLAVAALPLFSVGEYGSSPLCLPSPLPESRPSTLGFMVALIMMNTLCFLVITGTYIKLYWDLMKGEFDSIWDCAMIKHVAWLIFTNCLLYCPVAFLTFSSLLSLFPISNEVIKSVSLVLLPLPACLNPLLYLLFNPHFKEDLRLLWRRPQSTHEESPDSFASEETEKSSYDSTQALVTFSDVKLVFEGAVLPRLESFGCPQSASVTLIPRQQRDPSWQEGDAYTALHPCLTDEELLIASQSDDLPSSGHSIRRRLEQTGCPAVVANSSFGAGLPGFSYPYLESWAPPGFSYPLSGVPGSPRLLLPPICTPGLPPASLTPYLHSRAPPGFSYPYLGPGPPPLLLPPIWSPGLPPASLTPYLHSRAPPGFSYPLSGVPGSPRLLLPPICTPGLPPASLTPYLHSRAPPGFSYPLSGVPGSPRFSYPLSGVLGSPRLLLPPICTPGLPPASLTPYLESRAPLGFSYPLSALPGSPRLLLPPIWSPGLPPASLTPLSGLIPYKNRNTLDFY</sequence>
<dbReference type="SMART" id="SM00365">
    <property type="entry name" value="LRR_SD22"/>
    <property type="match status" value="6"/>
</dbReference>
<keyword evidence="17" id="KW-1185">Reference proteome</keyword>
<gene>
    <name evidence="16" type="ORF">HHUSO_G30549</name>
</gene>
<feature type="domain" description="G-protein coupled receptors family 1 profile" evidence="15">
    <location>
        <begin position="570"/>
        <end position="818"/>
    </location>
</feature>
<dbReference type="Gene3D" id="1.20.1070.10">
    <property type="entry name" value="Rhodopsin 7-helix transmembrane proteins"/>
    <property type="match status" value="1"/>
</dbReference>
<evidence type="ECO:0000256" key="6">
    <source>
        <dbReference type="ARBA" id="ARBA00022737"/>
    </source>
</evidence>
<dbReference type="PRINTS" id="PR00237">
    <property type="entry name" value="GPCRRHODOPSN"/>
</dbReference>
<evidence type="ECO:0000256" key="8">
    <source>
        <dbReference type="ARBA" id="ARBA00023040"/>
    </source>
</evidence>
<reference evidence="16 17" key="1">
    <citation type="submission" date="2021-05" db="EMBL/GenBank/DDBJ databases">
        <authorList>
            <person name="Zahm M."/>
            <person name="Klopp C."/>
            <person name="Cabau C."/>
            <person name="Kuhl H."/>
            <person name="Suciu R."/>
            <person name="Ciorpac M."/>
            <person name="Holostenco D."/>
            <person name="Gessner J."/>
            <person name="Wuertz S."/>
            <person name="Hohne C."/>
            <person name="Stock M."/>
            <person name="Gislard M."/>
            <person name="Lluch J."/>
            <person name="Milhes M."/>
            <person name="Lampietro C."/>
            <person name="Lopez Roques C."/>
            <person name="Donnadieu C."/>
            <person name="Du K."/>
            <person name="Schartl M."/>
            <person name="Guiguen Y."/>
        </authorList>
    </citation>
    <scope>NUCLEOTIDE SEQUENCE [LARGE SCALE GENOMIC DNA]</scope>
    <source>
        <strain evidence="16">Hh-F2</strain>
        <tissue evidence="16">Blood</tissue>
    </source>
</reference>
<keyword evidence="9 13" id="KW-0472">Membrane</keyword>
<dbReference type="Pfam" id="PF00560">
    <property type="entry name" value="LRR_1"/>
    <property type="match status" value="1"/>
</dbReference>
<feature type="transmembrane region" description="Helical" evidence="13">
    <location>
        <begin position="648"/>
        <end position="668"/>
    </location>
</feature>
<dbReference type="Gene3D" id="3.80.10.10">
    <property type="entry name" value="Ribonuclease Inhibitor"/>
    <property type="match status" value="1"/>
</dbReference>
<dbReference type="SMART" id="SM00369">
    <property type="entry name" value="LRR_TYP"/>
    <property type="match status" value="13"/>
</dbReference>
<dbReference type="PANTHER" id="PTHR24372">
    <property type="entry name" value="GLYCOPROTEIN HORMONE RECEPTOR"/>
    <property type="match status" value="1"/>
</dbReference>
<dbReference type="InterPro" id="IPR032675">
    <property type="entry name" value="LRR_dom_sf"/>
</dbReference>
<evidence type="ECO:0000256" key="4">
    <source>
        <dbReference type="ARBA" id="ARBA00022692"/>
    </source>
</evidence>
<evidence type="ECO:0000256" key="3">
    <source>
        <dbReference type="ARBA" id="ARBA00022614"/>
    </source>
</evidence>
<dbReference type="SMART" id="SM00013">
    <property type="entry name" value="LRRNT"/>
    <property type="match status" value="1"/>
</dbReference>
<evidence type="ECO:0000256" key="10">
    <source>
        <dbReference type="ARBA" id="ARBA00023157"/>
    </source>
</evidence>
<evidence type="ECO:0000256" key="12">
    <source>
        <dbReference type="ARBA" id="ARBA00023224"/>
    </source>
</evidence>
<comment type="subcellular location">
    <subcellularLocation>
        <location evidence="1">Cell membrane</location>
        <topology evidence="1">Multi-pass membrane protein</topology>
    </subcellularLocation>
</comment>
<keyword evidence="5 14" id="KW-0732">Signal</keyword>
<dbReference type="SUPFAM" id="SSF52058">
    <property type="entry name" value="L domain-like"/>
    <property type="match status" value="2"/>
</dbReference>
<evidence type="ECO:0000256" key="7">
    <source>
        <dbReference type="ARBA" id="ARBA00022989"/>
    </source>
</evidence>
<dbReference type="CDD" id="cd15362">
    <property type="entry name" value="7tmA_LGR6"/>
    <property type="match status" value="1"/>
</dbReference>
<dbReference type="InterPro" id="IPR017452">
    <property type="entry name" value="GPCR_Rhodpsn_7TM"/>
</dbReference>
<dbReference type="InterPro" id="IPR003591">
    <property type="entry name" value="Leu-rich_rpt_typical-subtyp"/>
</dbReference>
<evidence type="ECO:0000256" key="1">
    <source>
        <dbReference type="ARBA" id="ARBA00004651"/>
    </source>
</evidence>
<feature type="transmembrane region" description="Helical" evidence="13">
    <location>
        <begin position="720"/>
        <end position="745"/>
    </location>
</feature>
<feature type="transmembrane region" description="Helical" evidence="13">
    <location>
        <begin position="680"/>
        <end position="700"/>
    </location>
</feature>